<dbReference type="InterPro" id="IPR011010">
    <property type="entry name" value="DNA_brk_join_enz"/>
</dbReference>
<dbReference type="PANTHER" id="PTHR30349:SF64">
    <property type="entry name" value="PROPHAGE INTEGRASE INTD-RELATED"/>
    <property type="match status" value="1"/>
</dbReference>
<dbReference type="Proteomes" id="UP000710815">
    <property type="component" value="Unassembled WGS sequence"/>
</dbReference>
<evidence type="ECO:0000313" key="8">
    <source>
        <dbReference type="Proteomes" id="UP000710815"/>
    </source>
</evidence>
<keyword evidence="8" id="KW-1185">Reference proteome</keyword>
<dbReference type="Pfam" id="PF00589">
    <property type="entry name" value="Phage_integrase"/>
    <property type="match status" value="1"/>
</dbReference>
<organism evidence="7 8">
    <name type="scientific">Bifidobacterium amazonense</name>
    <dbReference type="NCBI Taxonomy" id="2809027"/>
    <lineage>
        <taxon>Bacteria</taxon>
        <taxon>Bacillati</taxon>
        <taxon>Actinomycetota</taxon>
        <taxon>Actinomycetes</taxon>
        <taxon>Bifidobacteriales</taxon>
        <taxon>Bifidobacteriaceae</taxon>
        <taxon>Bifidobacterium</taxon>
    </lineage>
</organism>
<evidence type="ECO:0000256" key="2">
    <source>
        <dbReference type="ARBA" id="ARBA00022908"/>
    </source>
</evidence>
<dbReference type="EMBL" id="JAFEJT020000002">
    <property type="protein sequence ID" value="MCH9274882.1"/>
    <property type="molecule type" value="Genomic_DNA"/>
</dbReference>
<reference evidence="7 8" key="2">
    <citation type="journal article" date="2021" name="Syst. Appl. Microbiol.">
        <title>Phylogenetic classification of ten novel species belonging to the genus Bifidobacterium comprising B. phasiani sp. nov., B. pongonis sp. nov., B. saguinibicoloris sp. nov., B. colobi sp. nov., B. simiiventris sp. nov., B. santillanense sp. nov., B. miconis sp. nov., B. amazonense sp. nov., B. pluvialisilvae sp. nov., and B. miconisargentati sp. nov.</title>
        <authorList>
            <person name="Lugli G.A."/>
            <person name="Calvete-Torre I."/>
            <person name="Alessandri G."/>
            <person name="Milani C."/>
            <person name="Turroni F."/>
            <person name="Laiolo P."/>
            <person name="Ossiprandi M.C."/>
            <person name="Margolles A."/>
            <person name="Ruiz L."/>
            <person name="Ventura M."/>
        </authorList>
    </citation>
    <scope>NUCLEOTIDE SEQUENCE [LARGE SCALE GENOMIC DNA]</scope>
    <source>
        <strain evidence="7 8">MA1</strain>
    </source>
</reference>
<comment type="caution">
    <text evidence="7">The sequence shown here is derived from an EMBL/GenBank/DDBJ whole genome shotgun (WGS) entry which is preliminary data.</text>
</comment>
<protein>
    <submittedName>
        <fullName evidence="7">Site-specific integrase</fullName>
    </submittedName>
</protein>
<dbReference type="InterPro" id="IPR010998">
    <property type="entry name" value="Integrase_recombinase_N"/>
</dbReference>
<dbReference type="PANTHER" id="PTHR30349">
    <property type="entry name" value="PHAGE INTEGRASE-RELATED"/>
    <property type="match status" value="1"/>
</dbReference>
<feature type="coiled-coil region" evidence="5">
    <location>
        <begin position="405"/>
        <end position="432"/>
    </location>
</feature>
<sequence length="437" mass="49636">MRKKQQRRGFGSIIERTNEAGYVTSLIVRYQNPLDRSKRITKSFKAGQRALAESWLDAEKDYLDRCERGLDTWISPADRERAKEAALVLFGDYVERWIEGYRKVDGGELSGSSKRNLRADCSHFLPAFASMPVQEITPEDIRRWYDRPHPEGRHAFRRACQRFKAIMKTASTEGMDGSAPLRADNPFIFPIPTVPESDRVRLRPLSREELKALYDAMPDYTRLSVYLSALAGGLRIGEVCALQRRDIDLDHLILHVRHSVNRGPEDRGELVLSRTKTASSVRDVVIPVELVPLIREHLDAYCDPGPTAMVFKAKRARMLGQNVLRKQFDIAKKAAGRPDIVFHTLRATHATLLILAGGTLREAMNQLGHTSTDVAIRHYQRAVDQHTKQVANELAVEMMPVARTREVVEGELLQAQDDLKTARERVRRLKAELILMG</sequence>
<evidence type="ECO:0000256" key="4">
    <source>
        <dbReference type="ARBA" id="ARBA00023172"/>
    </source>
</evidence>
<evidence type="ECO:0000256" key="1">
    <source>
        <dbReference type="ARBA" id="ARBA00008857"/>
    </source>
</evidence>
<evidence type="ECO:0000259" key="6">
    <source>
        <dbReference type="PROSITE" id="PS51898"/>
    </source>
</evidence>
<evidence type="ECO:0000313" key="7">
    <source>
        <dbReference type="EMBL" id="MCH9274882.1"/>
    </source>
</evidence>
<dbReference type="InterPro" id="IPR004107">
    <property type="entry name" value="Integrase_SAM-like_N"/>
</dbReference>
<evidence type="ECO:0000256" key="5">
    <source>
        <dbReference type="SAM" id="Coils"/>
    </source>
</evidence>
<name>A0ABS9VS27_9BIFI</name>
<feature type="domain" description="Tyr recombinase" evidence="6">
    <location>
        <begin position="200"/>
        <end position="392"/>
    </location>
</feature>
<keyword evidence="2" id="KW-0229">DNA integration</keyword>
<reference evidence="7 8" key="1">
    <citation type="journal article" date="2021" name="Environ. Microbiol.">
        <title>Genetic insights into the dark matter of the mammalian gut microbiota through targeted genome reconstruction.</title>
        <authorList>
            <person name="Lugli G.A."/>
            <person name="Alessandri G."/>
            <person name="Milani C."/>
            <person name="Viappiani A."/>
            <person name="Fontana F."/>
            <person name="Tarracchini C."/>
            <person name="Mancabelli L."/>
            <person name="Argentini C."/>
            <person name="Ruiz L."/>
            <person name="Margolles A."/>
            <person name="van Sinderen D."/>
            <person name="Turroni F."/>
            <person name="Ventura M."/>
        </authorList>
    </citation>
    <scope>NUCLEOTIDE SEQUENCE [LARGE SCALE GENOMIC DNA]</scope>
    <source>
        <strain evidence="7 8">MA1</strain>
    </source>
</reference>
<dbReference type="SUPFAM" id="SSF56349">
    <property type="entry name" value="DNA breaking-rejoining enzymes"/>
    <property type="match status" value="1"/>
</dbReference>
<dbReference type="RefSeq" id="WP_241512724.1">
    <property type="nucleotide sequence ID" value="NZ_JAFEJT020000002.1"/>
</dbReference>
<dbReference type="InterPro" id="IPR050090">
    <property type="entry name" value="Tyrosine_recombinase_XerCD"/>
</dbReference>
<gene>
    <name evidence="7" type="ORF">JS533_001085</name>
</gene>
<dbReference type="Pfam" id="PF14659">
    <property type="entry name" value="Phage_int_SAM_3"/>
    <property type="match status" value="1"/>
</dbReference>
<comment type="similarity">
    <text evidence="1">Belongs to the 'phage' integrase family.</text>
</comment>
<accession>A0ABS9VS27</accession>
<dbReference type="CDD" id="cd01189">
    <property type="entry name" value="INT_ICEBs1_C_like"/>
    <property type="match status" value="1"/>
</dbReference>
<dbReference type="PROSITE" id="PS51898">
    <property type="entry name" value="TYR_RECOMBINASE"/>
    <property type="match status" value="1"/>
</dbReference>
<keyword evidence="3" id="KW-0238">DNA-binding</keyword>
<keyword evidence="4" id="KW-0233">DNA recombination</keyword>
<proteinExistence type="inferred from homology"/>
<dbReference type="Gene3D" id="1.10.150.130">
    <property type="match status" value="1"/>
</dbReference>
<dbReference type="InterPro" id="IPR002104">
    <property type="entry name" value="Integrase_catalytic"/>
</dbReference>
<dbReference type="InterPro" id="IPR013762">
    <property type="entry name" value="Integrase-like_cat_sf"/>
</dbReference>
<dbReference type="Gene3D" id="1.10.443.10">
    <property type="entry name" value="Intergrase catalytic core"/>
    <property type="match status" value="1"/>
</dbReference>
<keyword evidence="5" id="KW-0175">Coiled coil</keyword>
<evidence type="ECO:0000256" key="3">
    <source>
        <dbReference type="ARBA" id="ARBA00023125"/>
    </source>
</evidence>